<name>A0ABR7HZH8_9FIRM</name>
<reference evidence="1 2" key="1">
    <citation type="submission" date="2020-08" db="EMBL/GenBank/DDBJ databases">
        <title>Genome public.</title>
        <authorList>
            <person name="Liu C."/>
            <person name="Sun Q."/>
        </authorList>
    </citation>
    <scope>NUCLEOTIDE SEQUENCE [LARGE SCALE GENOMIC DNA]</scope>
    <source>
        <strain evidence="1 2">27-44</strain>
    </source>
</reference>
<proteinExistence type="predicted"/>
<dbReference type="RefSeq" id="WP_147348990.1">
    <property type="nucleotide sequence ID" value="NZ_JACOQE010000002.1"/>
</dbReference>
<gene>
    <name evidence="1" type="ORF">H8Z79_04065</name>
</gene>
<dbReference type="Proteomes" id="UP000633936">
    <property type="component" value="Unassembled WGS sequence"/>
</dbReference>
<evidence type="ECO:0000313" key="1">
    <source>
        <dbReference type="EMBL" id="MBC5739646.1"/>
    </source>
</evidence>
<dbReference type="EMBL" id="JACOQE010000002">
    <property type="protein sequence ID" value="MBC5739646.1"/>
    <property type="molecule type" value="Genomic_DNA"/>
</dbReference>
<comment type="caution">
    <text evidence="1">The sequence shown here is derived from an EMBL/GenBank/DDBJ whole genome shotgun (WGS) entry which is preliminary data.</text>
</comment>
<sequence length="79" mass="9610">MSMKKLPVKIECFQEKQEEITDEKIMKLYQMNPRLGNEAAIEKYGRYVYSIIHKKYSTYRRELGRFSLRKKGFMVSLFY</sequence>
<organism evidence="1 2">
    <name type="scientific">Blautia intestinalis</name>
    <dbReference type="NCBI Taxonomy" id="2763028"/>
    <lineage>
        <taxon>Bacteria</taxon>
        <taxon>Bacillati</taxon>
        <taxon>Bacillota</taxon>
        <taxon>Clostridia</taxon>
        <taxon>Lachnospirales</taxon>
        <taxon>Lachnospiraceae</taxon>
        <taxon>Blautia</taxon>
    </lineage>
</organism>
<keyword evidence="2" id="KW-1185">Reference proteome</keyword>
<protein>
    <submittedName>
        <fullName evidence="1">Uncharacterized protein</fullName>
    </submittedName>
</protein>
<accession>A0ABR7HZH8</accession>
<evidence type="ECO:0000313" key="2">
    <source>
        <dbReference type="Proteomes" id="UP000633936"/>
    </source>
</evidence>